<dbReference type="Proteomes" id="UP001195483">
    <property type="component" value="Unassembled WGS sequence"/>
</dbReference>
<reference evidence="1" key="3">
    <citation type="submission" date="2023-05" db="EMBL/GenBank/DDBJ databases">
        <authorList>
            <person name="Smith C.H."/>
        </authorList>
    </citation>
    <scope>NUCLEOTIDE SEQUENCE</scope>
    <source>
        <strain evidence="1">CHS0354</strain>
        <tissue evidence="1">Mantle</tissue>
    </source>
</reference>
<gene>
    <name evidence="1" type="ORF">CHS0354_024900</name>
</gene>
<reference evidence="1" key="1">
    <citation type="journal article" date="2021" name="Genome Biol. Evol.">
        <title>A High-Quality Reference Genome for a Parasitic Bivalve with Doubly Uniparental Inheritance (Bivalvia: Unionida).</title>
        <authorList>
            <person name="Smith C.H."/>
        </authorList>
    </citation>
    <scope>NUCLEOTIDE SEQUENCE</scope>
    <source>
        <strain evidence="1">CHS0354</strain>
    </source>
</reference>
<comment type="caution">
    <text evidence="1">The sequence shown here is derived from an EMBL/GenBank/DDBJ whole genome shotgun (WGS) entry which is preliminary data.</text>
</comment>
<sequence>MQQKLSQTLSVTLLPPFFHCDYLEILLPDYQLHHWYVIIYQYLQLQLKAKGNQFIRLILPCESFLTFLYVYDPDFQSFIKLLCPTRHDCHITLTWLSSYMTRLLPYMTCHLHDKVVVLHNMTVALHGITAIFSSHD</sequence>
<evidence type="ECO:0000313" key="1">
    <source>
        <dbReference type="EMBL" id="KAK3594457.1"/>
    </source>
</evidence>
<name>A0AAE0SLX1_9BIVA</name>
<reference evidence="1" key="2">
    <citation type="journal article" date="2021" name="Genome Biol. Evol.">
        <title>Developing a high-quality reference genome for a parasitic bivalve with doubly uniparental inheritance (Bivalvia: Unionida).</title>
        <authorList>
            <person name="Smith C.H."/>
        </authorList>
    </citation>
    <scope>NUCLEOTIDE SEQUENCE</scope>
    <source>
        <strain evidence="1">CHS0354</strain>
        <tissue evidence="1">Mantle</tissue>
    </source>
</reference>
<accession>A0AAE0SLX1</accession>
<dbReference type="EMBL" id="JAEAOA010001474">
    <property type="protein sequence ID" value="KAK3594457.1"/>
    <property type="molecule type" value="Genomic_DNA"/>
</dbReference>
<keyword evidence="2" id="KW-1185">Reference proteome</keyword>
<evidence type="ECO:0000313" key="2">
    <source>
        <dbReference type="Proteomes" id="UP001195483"/>
    </source>
</evidence>
<proteinExistence type="predicted"/>
<protein>
    <submittedName>
        <fullName evidence="1">Uncharacterized protein</fullName>
    </submittedName>
</protein>
<organism evidence="1 2">
    <name type="scientific">Potamilus streckersoni</name>
    <dbReference type="NCBI Taxonomy" id="2493646"/>
    <lineage>
        <taxon>Eukaryota</taxon>
        <taxon>Metazoa</taxon>
        <taxon>Spiralia</taxon>
        <taxon>Lophotrochozoa</taxon>
        <taxon>Mollusca</taxon>
        <taxon>Bivalvia</taxon>
        <taxon>Autobranchia</taxon>
        <taxon>Heteroconchia</taxon>
        <taxon>Palaeoheterodonta</taxon>
        <taxon>Unionida</taxon>
        <taxon>Unionoidea</taxon>
        <taxon>Unionidae</taxon>
        <taxon>Ambleminae</taxon>
        <taxon>Lampsilini</taxon>
        <taxon>Potamilus</taxon>
    </lineage>
</organism>
<dbReference type="AlphaFoldDB" id="A0AAE0SLX1"/>